<feature type="region of interest" description="Disordered" evidence="8">
    <location>
        <begin position="309"/>
        <end position="349"/>
    </location>
</feature>
<evidence type="ECO:0000256" key="6">
    <source>
        <dbReference type="ARBA" id="ARBA00023132"/>
    </source>
</evidence>
<feature type="compositionally biased region" description="Pro residues" evidence="8">
    <location>
        <begin position="335"/>
        <end position="347"/>
    </location>
</feature>
<keyword evidence="2" id="KW-0813">Transport</keyword>
<evidence type="ECO:0000256" key="3">
    <source>
        <dbReference type="ARBA" id="ARBA00022816"/>
    </source>
</evidence>
<dbReference type="GO" id="GO:0017056">
    <property type="term" value="F:structural constituent of nuclear pore"/>
    <property type="evidence" value="ECO:0007669"/>
    <property type="project" value="InterPro"/>
</dbReference>
<dbReference type="PANTHER" id="PTHR13257:SF0">
    <property type="entry name" value="NUCLEAR PORE COMPLEX PROTEIN NUP88"/>
    <property type="match status" value="1"/>
</dbReference>
<comment type="subcellular location">
    <subcellularLocation>
        <location evidence="1">Nucleus</location>
        <location evidence="1">Nuclear pore complex</location>
    </subcellularLocation>
</comment>
<dbReference type="Proteomes" id="UP001233271">
    <property type="component" value="Chromosome 3"/>
</dbReference>
<dbReference type="GO" id="GO:0006406">
    <property type="term" value="P:mRNA export from nucleus"/>
    <property type="evidence" value="ECO:0007669"/>
    <property type="project" value="TreeGrafter"/>
</dbReference>
<keyword evidence="7" id="KW-0539">Nucleus</keyword>
<dbReference type="GeneID" id="85494895"/>
<keyword evidence="6" id="KW-0906">Nuclear pore complex</keyword>
<sequence length="813" mass="87418">MPPLLPFSLDALHSNAIFVPPASTSDDDWELVGPQPSLDGLPAPKNARLAVRDRDLIVAFGKEIRMTSLSGDGWEVHGTSVGGYKTLKSPHLTFTIHQLVLNPTGRLLAVVGHHQLVVLVLPRVGFASSVGGEVACRSFPVDEYQHSPSSLVSLTKVRWHPWGEGGNSLWVLAANGNLFEYDILRPQDPVQKFSFLAEKTTRPKSKFSAIDPLSQYATSFTFGRGPIDFAPLMVYALMANGDIYTMGPVLPSSADVPASYLASLQAWVAEGLKRLEDTKAKPGEQGSAEYASLLGRRQLQEAWVSAIVKQGSPDDEPSTPSTPPRRRGFGLRDAPPSPPKPDKPPPLTGFVRVHPPHLTGTGGPAPGMHRPLARQGPLLFNPAPQEVGNGGDIDEQSATDITILQAAGDVPEGEVADAHVNVLAIAWSSGRVDLGIAADECEPRWITSRDPAPTDLYLHIVESVLSSFPSSEPDAIALNAPLFVADPIQSDVIYVEHAFGVDAVSVVPWVTQLLAGENKLPPCDVAQLVEASPSNPVVGVVTFCNITLGYGLLALASSGQLAAVEMDVRVPDRGLAAPDSAPAPDKNSQSLLDKPFEVSLPTTEYNPKAAIRKAPDSHKVLEAIGPAHVTALRDAASQIKARTHAVEEASTKVEGRLDLQVREYARQLVVLRAAAASVCALRSAAVRNVERAEAALDAQQSLSDRLDNVLTALMAEHRPQIGAIERRWFDELERIRARVNGTRGSPGFAPRAQVLKEQLGVVRPLVKTVNAREDEYGARQLRPLQAALGSRGDELARLMRKMNALSVRVEEMD</sequence>
<dbReference type="InterPro" id="IPR019321">
    <property type="entry name" value="Nucleoporin_Nup88"/>
</dbReference>
<name>A0AA48L309_9TREE</name>
<keyword evidence="10" id="KW-1185">Reference proteome</keyword>
<organism evidence="9 10">
    <name type="scientific">Cutaneotrichosporon cavernicola</name>
    <dbReference type="NCBI Taxonomy" id="279322"/>
    <lineage>
        <taxon>Eukaryota</taxon>
        <taxon>Fungi</taxon>
        <taxon>Dikarya</taxon>
        <taxon>Basidiomycota</taxon>
        <taxon>Agaricomycotina</taxon>
        <taxon>Tremellomycetes</taxon>
        <taxon>Trichosporonales</taxon>
        <taxon>Trichosporonaceae</taxon>
        <taxon>Cutaneotrichosporon</taxon>
    </lineage>
</organism>
<dbReference type="PANTHER" id="PTHR13257">
    <property type="entry name" value="NUCLEOPORIN NUP84-RELATED"/>
    <property type="match status" value="1"/>
</dbReference>
<dbReference type="RefSeq" id="XP_060456290.1">
    <property type="nucleotide sequence ID" value="XM_060599614.1"/>
</dbReference>
<accession>A0AA48L309</accession>
<evidence type="ECO:0000256" key="5">
    <source>
        <dbReference type="ARBA" id="ARBA00023010"/>
    </source>
</evidence>
<dbReference type="InterPro" id="IPR037700">
    <property type="entry name" value="NUP88/NUP82"/>
</dbReference>
<dbReference type="GO" id="GO:0005643">
    <property type="term" value="C:nuclear pore"/>
    <property type="evidence" value="ECO:0007669"/>
    <property type="project" value="UniProtKB-SubCell"/>
</dbReference>
<keyword evidence="5" id="KW-0811">Translocation</keyword>
<evidence type="ECO:0000313" key="9">
    <source>
        <dbReference type="EMBL" id="BEI91025.1"/>
    </source>
</evidence>
<evidence type="ECO:0000256" key="4">
    <source>
        <dbReference type="ARBA" id="ARBA00022927"/>
    </source>
</evidence>
<evidence type="ECO:0000256" key="2">
    <source>
        <dbReference type="ARBA" id="ARBA00022448"/>
    </source>
</evidence>
<proteinExistence type="predicted"/>
<dbReference type="GO" id="GO:0000056">
    <property type="term" value="P:ribosomal small subunit export from nucleus"/>
    <property type="evidence" value="ECO:0007669"/>
    <property type="project" value="InterPro"/>
</dbReference>
<dbReference type="GO" id="GO:0000055">
    <property type="term" value="P:ribosomal large subunit export from nucleus"/>
    <property type="evidence" value="ECO:0007669"/>
    <property type="project" value="InterPro"/>
</dbReference>
<keyword evidence="4" id="KW-0653">Protein transport</keyword>
<keyword evidence="3" id="KW-0509">mRNA transport</keyword>
<evidence type="ECO:0000256" key="8">
    <source>
        <dbReference type="SAM" id="MobiDB-lite"/>
    </source>
</evidence>
<dbReference type="Pfam" id="PF10168">
    <property type="entry name" value="Nup88"/>
    <property type="match status" value="1"/>
</dbReference>
<dbReference type="AlphaFoldDB" id="A0AA48L309"/>
<evidence type="ECO:0000256" key="1">
    <source>
        <dbReference type="ARBA" id="ARBA00004567"/>
    </source>
</evidence>
<dbReference type="KEGG" id="ccac:CcaHIS019_0310950"/>
<evidence type="ECO:0000313" key="10">
    <source>
        <dbReference type="Proteomes" id="UP001233271"/>
    </source>
</evidence>
<dbReference type="EMBL" id="AP028214">
    <property type="protein sequence ID" value="BEI91025.1"/>
    <property type="molecule type" value="Genomic_DNA"/>
</dbReference>
<gene>
    <name evidence="9" type="ORF">CcaverHIS019_0310950</name>
</gene>
<reference evidence="9" key="1">
    <citation type="journal article" date="2023" name="BMC Genomics">
        <title>Chromosome-level genome assemblies of Cutaneotrichosporon spp. (Trichosporonales, Basidiomycota) reveal imbalanced evolution between nucleotide sequences and chromosome synteny.</title>
        <authorList>
            <person name="Kobayashi Y."/>
            <person name="Kayamori A."/>
            <person name="Aoki K."/>
            <person name="Shiwa Y."/>
            <person name="Matsutani M."/>
            <person name="Fujita N."/>
            <person name="Sugita T."/>
            <person name="Iwasaki W."/>
            <person name="Tanaka N."/>
            <person name="Takashima M."/>
        </authorList>
    </citation>
    <scope>NUCLEOTIDE SEQUENCE</scope>
    <source>
        <strain evidence="9">HIS019</strain>
    </source>
</reference>
<protein>
    <submittedName>
        <fullName evidence="9">Uncharacterized protein</fullName>
    </submittedName>
</protein>
<evidence type="ECO:0000256" key="7">
    <source>
        <dbReference type="ARBA" id="ARBA00023242"/>
    </source>
</evidence>
<dbReference type="GO" id="GO:0006606">
    <property type="term" value="P:protein import into nucleus"/>
    <property type="evidence" value="ECO:0007669"/>
    <property type="project" value="TreeGrafter"/>
</dbReference>